<keyword evidence="1" id="KW-0732">Signal</keyword>
<dbReference type="Proteomes" id="UP000297535">
    <property type="component" value="Unassembled WGS sequence"/>
</dbReference>
<accession>A0A4Z0NV32</accession>
<evidence type="ECO:0000256" key="1">
    <source>
        <dbReference type="SAM" id="SignalP"/>
    </source>
</evidence>
<dbReference type="RefSeq" id="WP_135413784.1">
    <property type="nucleotide sequence ID" value="NZ_SRLB01000004.1"/>
</dbReference>
<dbReference type="OrthoDB" id="596976at2"/>
<sequence length="417" mass="46335">MLRACLDRARSAIRIAAAVVFSWCLPSAPASAQDGEVSVAPLARFIDTAYGKRREAEGWAEDLLRALRELRFERSAENVCAAAAVIGQESHFSADPAVPDLGKLSAAAAIKKIDESVKYKAFFSLHPGMKAEFIARIRVARTERDLDHAYRWLTGRLLNTVGIPFLISATSGSASLAEYFENNNEVDTLGSMQVSAKFAIREKTGKDLSQLDLQEIYRIRDSLYRRYDGMYFGIKQLLGYRADYDNKTSLFADYNAGRYSSRNAAIQWMAARISGEPLALDGDLLSYGTTLLAAPDSMTEKTLRRIFSASNDPAEASLHADLMLEKTQSFNRTETFKAVRRIYKARFNKEPPYEVMPQIVLKTMKIKRLMTTEIFANAVNRRYTACLAALAPARAVPLVSSRRPPARIGSGAGRRST</sequence>
<dbReference type="InterPro" id="IPR011673">
    <property type="entry name" value="DUF1615"/>
</dbReference>
<evidence type="ECO:0000313" key="2">
    <source>
        <dbReference type="EMBL" id="TGE01181.1"/>
    </source>
</evidence>
<keyword evidence="3" id="KW-1185">Reference proteome</keyword>
<evidence type="ECO:0000313" key="3">
    <source>
        <dbReference type="Proteomes" id="UP000297535"/>
    </source>
</evidence>
<dbReference type="EMBL" id="SRLB01000004">
    <property type="protein sequence ID" value="TGE01181.1"/>
    <property type="molecule type" value="Genomic_DNA"/>
</dbReference>
<comment type="caution">
    <text evidence="2">The sequence shown here is derived from an EMBL/GenBank/DDBJ whole genome shotgun (WGS) entry which is preliminary data.</text>
</comment>
<feature type="chain" id="PRO_5021298322" evidence="1">
    <location>
        <begin position="33"/>
        <end position="417"/>
    </location>
</feature>
<dbReference type="AlphaFoldDB" id="A0A4Z0NV32"/>
<feature type="signal peptide" evidence="1">
    <location>
        <begin position="1"/>
        <end position="32"/>
    </location>
</feature>
<organism evidence="2 3">
    <name type="scientific">Methylobacterium nonmethylotrophicum</name>
    <dbReference type="NCBI Taxonomy" id="1141884"/>
    <lineage>
        <taxon>Bacteria</taxon>
        <taxon>Pseudomonadati</taxon>
        <taxon>Pseudomonadota</taxon>
        <taxon>Alphaproteobacteria</taxon>
        <taxon>Hyphomicrobiales</taxon>
        <taxon>Methylobacteriaceae</taxon>
        <taxon>Methylobacterium</taxon>
    </lineage>
</organism>
<dbReference type="Pfam" id="PF07759">
    <property type="entry name" value="DUF1615"/>
    <property type="match status" value="1"/>
</dbReference>
<gene>
    <name evidence="2" type="ORF">EU555_06165</name>
</gene>
<protein>
    <submittedName>
        <fullName evidence="2">DUF1615 family protein</fullName>
    </submittedName>
</protein>
<name>A0A4Z0NV32_9HYPH</name>
<reference evidence="2 3" key="1">
    <citation type="submission" date="2019-04" db="EMBL/GenBank/DDBJ databases">
        <authorList>
            <person name="Feng G."/>
            <person name="Zhu H."/>
        </authorList>
    </citation>
    <scope>NUCLEOTIDE SEQUENCE [LARGE SCALE GENOMIC DNA]</scope>
    <source>
        <strain evidence="2 3">6HR-1</strain>
    </source>
</reference>
<proteinExistence type="predicted"/>